<accession>A0ABZ1PIU4</accession>
<gene>
    <name evidence="2" type="ORF">OG375_04030</name>
</gene>
<sequence>MAAPSGCDVIPGRFAYVHLLQWATDTTIAGSSTTTRIVLFEEQRWRADDASGRAIRSRYPTGQRPTDDSTYSPGELDGPIGPIAADPSALAAQIKATQSRFRGPTAVIRGLASLLGWRTPNQAARTAILTILNDTPGITHHESVTDRAGRTGIGVSATSDDIRFLLILNPTTGELLAYERTALTPPPGSNRTGPLVDDYHLYLTHSRSHTASSGNS</sequence>
<reference evidence="2 3" key="1">
    <citation type="submission" date="2022-10" db="EMBL/GenBank/DDBJ databases">
        <title>The complete genomes of actinobacterial strains from the NBC collection.</title>
        <authorList>
            <person name="Joergensen T.S."/>
            <person name="Alvarez Arevalo M."/>
            <person name="Sterndorff E.B."/>
            <person name="Faurdal D."/>
            <person name="Vuksanovic O."/>
            <person name="Mourched A.-S."/>
            <person name="Charusanti P."/>
            <person name="Shaw S."/>
            <person name="Blin K."/>
            <person name="Weber T."/>
        </authorList>
    </citation>
    <scope>NUCLEOTIDE SEQUENCE [LARGE SCALE GENOMIC DNA]</scope>
    <source>
        <strain evidence="2 3">NBC_00396</strain>
    </source>
</reference>
<dbReference type="RefSeq" id="WP_328372602.1">
    <property type="nucleotide sequence ID" value="NZ_CP107941.1"/>
</dbReference>
<protein>
    <submittedName>
        <fullName evidence="2">Uncharacterized protein</fullName>
    </submittedName>
</protein>
<name>A0ABZ1PIU4_9ACTN</name>
<proteinExistence type="predicted"/>
<evidence type="ECO:0000313" key="2">
    <source>
        <dbReference type="EMBL" id="WUI83547.1"/>
    </source>
</evidence>
<dbReference type="EMBL" id="CP107941">
    <property type="protein sequence ID" value="WUI83547.1"/>
    <property type="molecule type" value="Genomic_DNA"/>
</dbReference>
<keyword evidence="3" id="KW-1185">Reference proteome</keyword>
<evidence type="ECO:0000256" key="1">
    <source>
        <dbReference type="SAM" id="MobiDB-lite"/>
    </source>
</evidence>
<evidence type="ECO:0000313" key="3">
    <source>
        <dbReference type="Proteomes" id="UP001346877"/>
    </source>
</evidence>
<dbReference type="Proteomes" id="UP001346877">
    <property type="component" value="Chromosome"/>
</dbReference>
<organism evidence="2 3">
    <name type="scientific">Micromonospora zamorensis</name>
    <dbReference type="NCBI Taxonomy" id="709883"/>
    <lineage>
        <taxon>Bacteria</taxon>
        <taxon>Bacillati</taxon>
        <taxon>Actinomycetota</taxon>
        <taxon>Actinomycetes</taxon>
        <taxon>Micromonosporales</taxon>
        <taxon>Micromonosporaceae</taxon>
        <taxon>Micromonospora</taxon>
    </lineage>
</organism>
<feature type="region of interest" description="Disordered" evidence="1">
    <location>
        <begin position="50"/>
        <end position="79"/>
    </location>
</feature>